<sequence>MLPGVTELLPAPLIGKFASLAKFISENVIPLAGLSGGFVQGIKDSLPYSNHPPAPVPLASTVTHTREPSISSHAATHALALDDPKVVEELRKQITAFLFAESIDGISADAQILMRKPRSISWCTPSISWPDIDSVPPLLSKIIAEDDTTASNNRKWTIDTFHAESDHMVGDRGRLWFDDCWIPDRTSTATIHSNSSQTAQPSLPTGYEYRSYVVPETDHDFLMDPAFGASEKWLQRVRESFPPPAEV</sequence>
<dbReference type="OrthoDB" id="294702at2759"/>
<dbReference type="EMBL" id="JAPEUY010000001">
    <property type="protein sequence ID" value="KAJ4377797.1"/>
    <property type="molecule type" value="Genomic_DNA"/>
</dbReference>
<organism evidence="1 2">
    <name type="scientific">Neocucurbitaria cava</name>
    <dbReference type="NCBI Taxonomy" id="798079"/>
    <lineage>
        <taxon>Eukaryota</taxon>
        <taxon>Fungi</taxon>
        <taxon>Dikarya</taxon>
        <taxon>Ascomycota</taxon>
        <taxon>Pezizomycotina</taxon>
        <taxon>Dothideomycetes</taxon>
        <taxon>Pleosporomycetidae</taxon>
        <taxon>Pleosporales</taxon>
        <taxon>Pleosporineae</taxon>
        <taxon>Cucurbitariaceae</taxon>
        <taxon>Neocucurbitaria</taxon>
    </lineage>
</organism>
<dbReference type="Proteomes" id="UP001140560">
    <property type="component" value="Unassembled WGS sequence"/>
</dbReference>
<comment type="caution">
    <text evidence="1">The sequence shown here is derived from an EMBL/GenBank/DDBJ whole genome shotgun (WGS) entry which is preliminary data.</text>
</comment>
<dbReference type="AlphaFoldDB" id="A0A9W9CS72"/>
<name>A0A9W9CS72_9PLEO</name>
<reference evidence="1" key="1">
    <citation type="submission" date="2022-10" db="EMBL/GenBank/DDBJ databases">
        <title>Tapping the CABI collections for fungal endophytes: first genome assemblies for Collariella, Neodidymelliopsis, Ascochyta clinopodiicola, Didymella pomorum, Didymosphaeria variabile, Neocosmospora piperis and Neocucurbitaria cava.</title>
        <authorList>
            <person name="Hill R."/>
        </authorList>
    </citation>
    <scope>NUCLEOTIDE SEQUENCE</scope>
    <source>
        <strain evidence="1">IMI 356814</strain>
    </source>
</reference>
<proteinExistence type="predicted"/>
<evidence type="ECO:0000313" key="1">
    <source>
        <dbReference type="EMBL" id="KAJ4377797.1"/>
    </source>
</evidence>
<evidence type="ECO:0000313" key="2">
    <source>
        <dbReference type="Proteomes" id="UP001140560"/>
    </source>
</evidence>
<accession>A0A9W9CS72</accession>
<keyword evidence="2" id="KW-1185">Reference proteome</keyword>
<protein>
    <submittedName>
        <fullName evidence="1">Uncharacterized protein</fullName>
    </submittedName>
</protein>
<gene>
    <name evidence="1" type="ORF">N0V83_000627</name>
</gene>